<evidence type="ECO:0000313" key="4">
    <source>
        <dbReference type="Proteomes" id="UP000266841"/>
    </source>
</evidence>
<feature type="compositionally biased region" description="Basic and acidic residues" evidence="2">
    <location>
        <begin position="81"/>
        <end position="100"/>
    </location>
</feature>
<feature type="compositionally biased region" description="Low complexity" evidence="2">
    <location>
        <begin position="70"/>
        <end position="80"/>
    </location>
</feature>
<keyword evidence="4" id="KW-1185">Reference proteome</keyword>
<feature type="compositionally biased region" description="Acidic residues" evidence="2">
    <location>
        <begin position="920"/>
        <end position="934"/>
    </location>
</feature>
<dbReference type="OrthoDB" id="55753at2759"/>
<evidence type="ECO:0000313" key="3">
    <source>
        <dbReference type="EMBL" id="EJK70114.1"/>
    </source>
</evidence>
<dbReference type="EMBL" id="AGNL01009035">
    <property type="protein sequence ID" value="EJK70114.1"/>
    <property type="molecule type" value="Genomic_DNA"/>
</dbReference>
<evidence type="ECO:0000256" key="2">
    <source>
        <dbReference type="SAM" id="MobiDB-lite"/>
    </source>
</evidence>
<comment type="caution">
    <text evidence="3">The sequence shown here is derived from an EMBL/GenBank/DDBJ whole genome shotgun (WGS) entry which is preliminary data.</text>
</comment>
<feature type="region of interest" description="Disordered" evidence="2">
    <location>
        <begin position="1"/>
        <end position="37"/>
    </location>
</feature>
<feature type="coiled-coil region" evidence="1">
    <location>
        <begin position="867"/>
        <end position="901"/>
    </location>
</feature>
<organism evidence="3 4">
    <name type="scientific">Thalassiosira oceanica</name>
    <name type="common">Marine diatom</name>
    <dbReference type="NCBI Taxonomy" id="159749"/>
    <lineage>
        <taxon>Eukaryota</taxon>
        <taxon>Sar</taxon>
        <taxon>Stramenopiles</taxon>
        <taxon>Ochrophyta</taxon>
        <taxon>Bacillariophyta</taxon>
        <taxon>Coscinodiscophyceae</taxon>
        <taxon>Thalassiosirophycidae</taxon>
        <taxon>Thalassiosirales</taxon>
        <taxon>Thalassiosiraceae</taxon>
        <taxon>Thalassiosira</taxon>
    </lineage>
</organism>
<sequence>MILDLQKKPKTLHVEEGVNQGASGERPTPARSPAGRGEARACFYDRRILLRPANSSTTTRRLYRPRLRSATRAASATATPRRSDDRSSRTSIVDVDRRQQTLDSSRRRRGIDDEKGHSQKGHSHNLYLSAVMSASVRGANLKAGDGKALRGVPITPLDREEAKKRKMAAQAGHESLFAPKKKPKPSNSTSLVTKFNQMVHMNPPSTIERKSKPSDEKYTKFVSMASRGSKFSFPFTQELKQYDSDVAELEQLKQQRPPPYQALIELKKKISEESARLSSQITDVADAVDAYHTSTSLQQKCLESDDFETAALWAAVQESLSVLGIADWLKEEMSRREEAAKAAQAQAQAEAAEASAAQANPEQVIELDGSPEEQEAAMTTDKAGNKVRVDSIMQVGKLSNRDKAVKAKARSVRQNVKHRIGPRNTQGMEMSKEKFRQLLAKPWTAKNPNTKQQFSGTNKHGHGLCLELDVSQKLRLYCSLCDTHIASKVSQHLAGSTHQQRFNAKNVQKISATPRDGETAAETFDRFLDESLESLKANGLEKGLAGSSLQAKELKYRVGILDHAYKANMSMGQLEKFKPALDLKGPPGLGVGAASDLPRVVGRALRELQEKKIRYIMTKCHKCYGTIADGSPIGCNGEVLAVRMVDSTDHSIINLVISEDWKVSMMDRAKTNVKSFTILSTLTDVADPTFQPCCAHSFALPGREFECPILDEFRKAYNTGIMFRGVLFQYVKGLWKVTPKVAGGVRWYLTWEQVAQLDEMGIARLATELVTNAERMKVSENSVAKMKKFGGPKYLPRLIVEAATVSAVGRPFVVACYGVEGEDPLVFSVWMAFRALASFRKKELPVGPETKIGKRCKEAADLVSKELSRLGKKVDNAKRALENKEGELETLKWELDDLDGKHDAAPAQQAQVPSRYRVEDEAEVEDPADEEDSREDLLASIEETKKEITSHEQSLKSAEDRVLKKKRDYGNVLSLDDFIEYAKKAAKPALEKYDKLFRDDKHLKRARILILRWKLRWPHVFMLFLQCLWV</sequence>
<feature type="region of interest" description="Disordered" evidence="2">
    <location>
        <begin position="340"/>
        <end position="361"/>
    </location>
</feature>
<reference evidence="3 4" key="1">
    <citation type="journal article" date="2012" name="Genome Biol.">
        <title>Genome and low-iron response of an oceanic diatom adapted to chronic iron limitation.</title>
        <authorList>
            <person name="Lommer M."/>
            <person name="Specht M."/>
            <person name="Roy A.S."/>
            <person name="Kraemer L."/>
            <person name="Andreson R."/>
            <person name="Gutowska M.A."/>
            <person name="Wolf J."/>
            <person name="Bergner S.V."/>
            <person name="Schilhabel M.B."/>
            <person name="Klostermeier U.C."/>
            <person name="Beiko R.G."/>
            <person name="Rosenstiel P."/>
            <person name="Hippler M."/>
            <person name="Laroche J."/>
        </authorList>
    </citation>
    <scope>NUCLEOTIDE SEQUENCE [LARGE SCALE GENOMIC DNA]</scope>
    <source>
        <strain evidence="3 4">CCMP1005</strain>
    </source>
</reference>
<accession>K0SYQ9</accession>
<feature type="region of interest" description="Disordered" evidence="2">
    <location>
        <begin position="55"/>
        <end position="125"/>
    </location>
</feature>
<keyword evidence="1" id="KW-0175">Coiled coil</keyword>
<feature type="region of interest" description="Disordered" evidence="2">
    <location>
        <begin position="902"/>
        <end position="935"/>
    </location>
</feature>
<proteinExistence type="predicted"/>
<dbReference type="Proteomes" id="UP000266841">
    <property type="component" value="Unassembled WGS sequence"/>
</dbReference>
<feature type="compositionally biased region" description="Low complexity" evidence="2">
    <location>
        <begin position="341"/>
        <end position="359"/>
    </location>
</feature>
<name>K0SYQ9_THAOC</name>
<dbReference type="AlphaFoldDB" id="K0SYQ9"/>
<protein>
    <submittedName>
        <fullName evidence="3">Uncharacterized protein</fullName>
    </submittedName>
</protein>
<evidence type="ECO:0000256" key="1">
    <source>
        <dbReference type="SAM" id="Coils"/>
    </source>
</evidence>
<gene>
    <name evidence="3" type="ORF">THAOC_08555</name>
</gene>